<proteinExistence type="predicted"/>
<dbReference type="InterPro" id="IPR007709">
    <property type="entry name" value="N-FG_amidohydro"/>
</dbReference>
<evidence type="ECO:0000313" key="2">
    <source>
        <dbReference type="Proteomes" id="UP001597100"/>
    </source>
</evidence>
<gene>
    <name evidence="1" type="ORF">ACFQ1G_02060</name>
</gene>
<name>A0ABW3ICJ4_9FLAO</name>
<reference evidence="2" key="1">
    <citation type="journal article" date="2019" name="Int. J. Syst. Evol. Microbiol.">
        <title>The Global Catalogue of Microorganisms (GCM) 10K type strain sequencing project: providing services to taxonomists for standard genome sequencing and annotation.</title>
        <authorList>
            <consortium name="The Broad Institute Genomics Platform"/>
            <consortium name="The Broad Institute Genome Sequencing Center for Infectious Disease"/>
            <person name="Wu L."/>
            <person name="Ma J."/>
        </authorList>
    </citation>
    <scope>NUCLEOTIDE SEQUENCE [LARGE SCALE GENOMIC DNA]</scope>
    <source>
        <strain evidence="2">CCUG 60898</strain>
    </source>
</reference>
<organism evidence="1 2">
    <name type="scientific">Salinimicrobium gaetbulicola</name>
    <dbReference type="NCBI Taxonomy" id="999702"/>
    <lineage>
        <taxon>Bacteria</taxon>
        <taxon>Pseudomonadati</taxon>
        <taxon>Bacteroidota</taxon>
        <taxon>Flavobacteriia</taxon>
        <taxon>Flavobacteriales</taxon>
        <taxon>Flavobacteriaceae</taxon>
        <taxon>Salinimicrobium</taxon>
    </lineage>
</organism>
<dbReference type="Proteomes" id="UP001597100">
    <property type="component" value="Unassembled WGS sequence"/>
</dbReference>
<dbReference type="SUPFAM" id="SSF53187">
    <property type="entry name" value="Zn-dependent exopeptidases"/>
    <property type="match status" value="1"/>
</dbReference>
<accession>A0ABW3ICJ4</accession>
<evidence type="ECO:0000313" key="1">
    <source>
        <dbReference type="EMBL" id="MFD0975564.1"/>
    </source>
</evidence>
<dbReference type="EMBL" id="JBHTJP010000032">
    <property type="protein sequence ID" value="MFD0975564.1"/>
    <property type="molecule type" value="Genomic_DNA"/>
</dbReference>
<protein>
    <submittedName>
        <fullName evidence="1">N-formylglutamate amidohydrolase</fullName>
    </submittedName>
</protein>
<dbReference type="RefSeq" id="WP_380736597.1">
    <property type="nucleotide sequence ID" value="NZ_JBHTJP010000032.1"/>
</dbReference>
<keyword evidence="2" id="KW-1185">Reference proteome</keyword>
<comment type="caution">
    <text evidence="1">The sequence shown here is derived from an EMBL/GenBank/DDBJ whole genome shotgun (WGS) entry which is preliminary data.</text>
</comment>
<dbReference type="Pfam" id="PF05013">
    <property type="entry name" value="FGase"/>
    <property type="match status" value="1"/>
</dbReference>
<dbReference type="Gene3D" id="3.40.630.40">
    <property type="entry name" value="Zn-dependent exopeptidases"/>
    <property type="match status" value="1"/>
</dbReference>
<sequence>MKLVLTCEHAGNLIPREHQRLFSGAAEVLKSHRGYDPGAYDLYTFLRNIANYHKEHHISRLLVEINRSLGNSQVFSEFTRELSDSQKKDILEAYYFPYRKEVESQIDEIISNGYSVLHLSIHSFTPSLNGEERNADIGLLYDPRRSEEKLFCKNLKERLLQEDKDLKIRYNYPYLGKADGFTTFLRKRFPKNYLGIEVEVNQKFAVKNKFPSHLKMTFLKAISEIL</sequence>